<reference evidence="1" key="1">
    <citation type="submission" date="2021-01" db="UniProtKB">
        <authorList>
            <consortium name="EnsemblMetazoa"/>
        </authorList>
    </citation>
    <scope>IDENTIFICATION</scope>
</reference>
<dbReference type="Gene3D" id="3.80.10.10">
    <property type="entry name" value="Ribonuclease Inhibitor"/>
    <property type="match status" value="1"/>
</dbReference>
<evidence type="ECO:0000313" key="1">
    <source>
        <dbReference type="EnsemblMetazoa" id="XP_022643565"/>
    </source>
</evidence>
<name>A0A7M7IWT1_VARDE</name>
<dbReference type="InParanoid" id="A0A7M7IWT1"/>
<proteinExistence type="predicted"/>
<dbReference type="RefSeq" id="XP_022643565.1">
    <property type="nucleotide sequence ID" value="XM_022787830.1"/>
</dbReference>
<keyword evidence="2" id="KW-1185">Reference proteome</keyword>
<organism evidence="1 2">
    <name type="scientific">Varroa destructor</name>
    <name type="common">Honeybee mite</name>
    <dbReference type="NCBI Taxonomy" id="109461"/>
    <lineage>
        <taxon>Eukaryota</taxon>
        <taxon>Metazoa</taxon>
        <taxon>Ecdysozoa</taxon>
        <taxon>Arthropoda</taxon>
        <taxon>Chelicerata</taxon>
        <taxon>Arachnida</taxon>
        <taxon>Acari</taxon>
        <taxon>Parasitiformes</taxon>
        <taxon>Mesostigmata</taxon>
        <taxon>Gamasina</taxon>
        <taxon>Dermanyssoidea</taxon>
        <taxon>Varroidae</taxon>
        <taxon>Varroa</taxon>
    </lineage>
</organism>
<protein>
    <submittedName>
        <fullName evidence="1">Uncharacterized protein</fullName>
    </submittedName>
</protein>
<dbReference type="KEGG" id="vde:111242897"/>
<dbReference type="OMA" id="RLVAWFP"/>
<dbReference type="InterPro" id="IPR032675">
    <property type="entry name" value="LRR_dom_sf"/>
</dbReference>
<dbReference type="GeneID" id="111242897"/>
<dbReference type="SUPFAM" id="SSF52058">
    <property type="entry name" value="L domain-like"/>
    <property type="match status" value="1"/>
</dbReference>
<evidence type="ECO:0000313" key="2">
    <source>
        <dbReference type="Proteomes" id="UP000594260"/>
    </source>
</evidence>
<dbReference type="AlphaFoldDB" id="A0A7M7IWT1"/>
<accession>A0A7M7IWT1</accession>
<sequence length="486" mass="55627">MAFQPQLHYKNDDLVRRKLNPVPKALRWTLKQECIEQVKLHLLHWARSDPISAQALPPYNLRSCPATLLQDILVSVLEDESNSQPLKKVAEQLLVDGLEEFDFKCINDIPFNQLGQIFALVKLNGNNFKCIHLVGLWTYSPEAPGMVRDILQRCPNLERLVLQEAHYEEFLYVAQRCPKLVKLDVLHPSLSILDFHMLQNVDDRKRFPLRGSLRSLALPASIDGESLLDLLNYFREVVDLTCVNVEGLMNAASEAKGHALTRCAEMLSLRVTNVMGKNSIETLVKMFPNLQRLSLKSQKIMNIQHLLKLKKLTALRLENSQVTPSSYTEDILPLLKVMGHRLVHLSLVHFDVIELPKTHLFCPNLLSFDLQQFVLLGCTSDRLHWLQFGGTGRSFEKLRTLHMRPRQGKCVPQEACLLLLKYCRQLSYLELHEAYGMTDALASELVQHNGFSELIRIRLRGGHNLSRLGIETLLSRATQLKHCHIR</sequence>
<dbReference type="Proteomes" id="UP000594260">
    <property type="component" value="Unplaced"/>
</dbReference>
<dbReference type="EnsemblMetazoa" id="XM_022787830">
    <property type="protein sequence ID" value="XP_022643565"/>
    <property type="gene ID" value="LOC111242897"/>
</dbReference>
<dbReference type="OrthoDB" id="63112at2759"/>